<protein>
    <recommendedName>
        <fullName evidence="4">Bacterial transcriptional activator domain-containing protein</fullName>
    </recommendedName>
</protein>
<feature type="region of interest" description="Disordered" evidence="3">
    <location>
        <begin position="301"/>
        <end position="338"/>
    </location>
</feature>
<gene>
    <name evidence="5" type="ORF">PAECIP111893_00315</name>
</gene>
<feature type="compositionally biased region" description="Low complexity" evidence="3">
    <location>
        <begin position="319"/>
        <end position="338"/>
    </location>
</feature>
<accession>A0ABM9BRD0</accession>
<dbReference type="PANTHER" id="PTHR35807">
    <property type="entry name" value="TRANSCRIPTIONAL REGULATOR REDD-RELATED"/>
    <property type="match status" value="1"/>
</dbReference>
<name>A0ABM9BRD0_9BACL</name>
<dbReference type="Gene3D" id="1.25.40.10">
    <property type="entry name" value="Tetratricopeptide repeat domain"/>
    <property type="match status" value="1"/>
</dbReference>
<evidence type="ECO:0000256" key="3">
    <source>
        <dbReference type="SAM" id="MobiDB-lite"/>
    </source>
</evidence>
<keyword evidence="1" id="KW-0805">Transcription regulation</keyword>
<feature type="domain" description="Bacterial transcriptional activator" evidence="4">
    <location>
        <begin position="446"/>
        <end position="584"/>
    </location>
</feature>
<dbReference type="RefSeq" id="WP_236338547.1">
    <property type="nucleotide sequence ID" value="NZ_CAKMMF010000002.1"/>
</dbReference>
<dbReference type="SUPFAM" id="SSF46894">
    <property type="entry name" value="C-terminal effector domain of the bipartite response regulators"/>
    <property type="match status" value="1"/>
</dbReference>
<dbReference type="InterPro" id="IPR051677">
    <property type="entry name" value="AfsR-DnrI-RedD_regulator"/>
</dbReference>
<evidence type="ECO:0000256" key="2">
    <source>
        <dbReference type="ARBA" id="ARBA00023163"/>
    </source>
</evidence>
<dbReference type="InterPro" id="IPR016032">
    <property type="entry name" value="Sig_transdc_resp-reg_C-effctor"/>
</dbReference>
<sequence length="586" mass="67099">MMEQRNENSHWLNEVLTIEQEILDGRMPGTMKLQAIPEEIRMKSPLLLRAACEDGLLNGRIIETKQWLESALKGFAAQADESSMLSMMGMLGLLYEQVGDRQEAQPILAFLRQEWNRTPENCNGFVPWALARNAASEGLESGGDPNAANPLYFAAAEAFRRESRPVWSAFVLLDRLLFDPLTVGDSDWQLWLLYLERHLTEETYRDALYEVLAHRRPSIEQCDRLPARFAYLCKAVLLQAPHDKPVHELAGDIEIQVYVSAAKVKQLLASGNRVRAAIELQAMERLQQIVSTPATRRLYQSLSSSVHHQGDETEQQWQASESAAIDGSAAAEAEGEQQSTPVRWRIKLIDGILFSTQQGATAEPVWKRRKAGELLVYLLLQPGYKANREQVIERVFGEGEAAKRSNQLYVTLHDLRQTLKDIGMSQDPVYAKRGVIGIDEGIVDIVDAEVYITLSRVGDQLWLDDREAACRLYDEALPLYGYLATELPGTEWLERIREQLIERQTVMLKRLAAYYAEQQDEVRVEQRLADWIALRPEQEEAYEAMIRHCLYRSRRAEAIGWYRRLERMCRDNGTEPLQETKRLLWE</sequence>
<dbReference type="Gene3D" id="1.10.10.10">
    <property type="entry name" value="Winged helix-like DNA-binding domain superfamily/Winged helix DNA-binding domain"/>
    <property type="match status" value="1"/>
</dbReference>
<dbReference type="SMART" id="SM01043">
    <property type="entry name" value="BTAD"/>
    <property type="match status" value="1"/>
</dbReference>
<dbReference type="InterPro" id="IPR011990">
    <property type="entry name" value="TPR-like_helical_dom_sf"/>
</dbReference>
<dbReference type="Pfam" id="PF03704">
    <property type="entry name" value="BTAD"/>
    <property type="match status" value="1"/>
</dbReference>
<evidence type="ECO:0000313" key="5">
    <source>
        <dbReference type="EMBL" id="CAH1192700.1"/>
    </source>
</evidence>
<dbReference type="InterPro" id="IPR036388">
    <property type="entry name" value="WH-like_DNA-bd_sf"/>
</dbReference>
<comment type="caution">
    <text evidence="5">The sequence shown here is derived from an EMBL/GenBank/DDBJ whole genome shotgun (WGS) entry which is preliminary data.</text>
</comment>
<dbReference type="Proteomes" id="UP000838686">
    <property type="component" value="Unassembled WGS sequence"/>
</dbReference>
<keyword evidence="6" id="KW-1185">Reference proteome</keyword>
<dbReference type="EMBL" id="CAKMMF010000002">
    <property type="protein sequence ID" value="CAH1192700.1"/>
    <property type="molecule type" value="Genomic_DNA"/>
</dbReference>
<reference evidence="5" key="1">
    <citation type="submission" date="2022-01" db="EMBL/GenBank/DDBJ databases">
        <authorList>
            <person name="Criscuolo A."/>
        </authorList>
    </citation>
    <scope>NUCLEOTIDE SEQUENCE</scope>
    <source>
        <strain evidence="5">CIP111893</strain>
    </source>
</reference>
<keyword evidence="2" id="KW-0804">Transcription</keyword>
<proteinExistence type="predicted"/>
<evidence type="ECO:0000256" key="1">
    <source>
        <dbReference type="ARBA" id="ARBA00023015"/>
    </source>
</evidence>
<evidence type="ECO:0000259" key="4">
    <source>
        <dbReference type="SMART" id="SM01043"/>
    </source>
</evidence>
<dbReference type="InterPro" id="IPR005158">
    <property type="entry name" value="BTAD"/>
</dbReference>
<dbReference type="SUPFAM" id="SSF48452">
    <property type="entry name" value="TPR-like"/>
    <property type="match status" value="1"/>
</dbReference>
<organism evidence="5 6">
    <name type="scientific">Paenibacillus plantiphilus</name>
    <dbReference type="NCBI Taxonomy" id="2905650"/>
    <lineage>
        <taxon>Bacteria</taxon>
        <taxon>Bacillati</taxon>
        <taxon>Bacillota</taxon>
        <taxon>Bacilli</taxon>
        <taxon>Bacillales</taxon>
        <taxon>Paenibacillaceae</taxon>
        <taxon>Paenibacillus</taxon>
    </lineage>
</organism>
<evidence type="ECO:0000313" key="6">
    <source>
        <dbReference type="Proteomes" id="UP000838686"/>
    </source>
</evidence>